<feature type="region of interest" description="Disordered" evidence="5">
    <location>
        <begin position="1547"/>
        <end position="1572"/>
    </location>
</feature>
<evidence type="ECO:0000256" key="3">
    <source>
        <dbReference type="ARBA" id="ARBA00022989"/>
    </source>
</evidence>
<dbReference type="GO" id="GO:0005886">
    <property type="term" value="C:plasma membrane"/>
    <property type="evidence" value="ECO:0007669"/>
    <property type="project" value="InterPro"/>
</dbReference>
<reference evidence="8 9" key="1">
    <citation type="submission" date="2016-10" db="EMBL/GenBank/DDBJ databases">
        <authorList>
            <person name="de Groot N.N."/>
        </authorList>
    </citation>
    <scope>NUCLEOTIDE SEQUENCE [LARGE SCALE GENOMIC DNA]</scope>
    <source>
        <strain evidence="8 9">D31d</strain>
    </source>
</reference>
<proteinExistence type="predicted"/>
<keyword evidence="3 6" id="KW-1133">Transmembrane helix</keyword>
<dbReference type="Proteomes" id="UP000182257">
    <property type="component" value="Unassembled WGS sequence"/>
</dbReference>
<dbReference type="OrthoDB" id="9811276at2"/>
<evidence type="ECO:0000256" key="2">
    <source>
        <dbReference type="ARBA" id="ARBA00022692"/>
    </source>
</evidence>
<evidence type="ECO:0000256" key="5">
    <source>
        <dbReference type="SAM" id="MobiDB-lite"/>
    </source>
</evidence>
<dbReference type="GO" id="GO:0009306">
    <property type="term" value="P:protein secretion"/>
    <property type="evidence" value="ECO:0007669"/>
    <property type="project" value="InterPro"/>
</dbReference>
<keyword evidence="4 6" id="KW-0472">Membrane</keyword>
<evidence type="ECO:0000313" key="9">
    <source>
        <dbReference type="Proteomes" id="UP000182257"/>
    </source>
</evidence>
<evidence type="ECO:0000256" key="1">
    <source>
        <dbReference type="ARBA" id="ARBA00004167"/>
    </source>
</evidence>
<name>A0A1H4EJE8_XYLRU</name>
<sequence>MKKVLKWLGIAVLTPILLIVILTALLYLPPVQNWAVKKVAAIASEKTGMDITVERVCLEFPLDLGIEGFRALHQRSALPLSSSKNDSIADQTDTIADVRKMVCDVRLIPLFSKRVVIDELSLTDAKLNTNGFIGDLRIKGNLQELWLSSNGIDLDQETVEVNGARLSEAQLDIALSDTAAVDTTESTMKWIVNADSVSILKSNFMVHLPGDTLNAQAYMGRAVAREVLADLGNKIYKVGSLDWNQGRLNYDNRYEPEVSGLDYNHLALTDINLRIDSIEYVEPNTSLIIRDLRAKEKSGLQVNHLSARVTMDDKRLTIPQLRLQTPDTDIETELAMDFNTFDTQQPGAMKLRLNAQIGKQDVMRFAGDMPQAFVRNYPNHPISIKGSVNGNMQHMAFTGLNIHLPTAFRITATGTADNVTDITKLKADIALNAKTENLNFALALADPALMRNYRLPGMAIDGKLKADGTRYATNLTLREGTGIVKLKGSASIPTNAKGDLLMAGISYDADMSINRLNLHHFMPRDSIYTITADVKAKGYGTDFLSNKSKLTASAKIHQLQYGSWDLKQMNAEATLVNGHALASITGHNQLLQGTIGVDAMLNTKKLMATISADLDKADLYRMRLVDMPLAIGMCGSVDVVSDMKLTHRVTGLVDEIYIKGKNETLRPDFIGLHINTTVDTVIARIQSGDFIVKLDAQGNYERLLKKLSILGDSTMAQIDKRIIDQPAIKRLLPEMKLHVESKRDNPLAGLLKALDVQFKELMLDVNTSPVTGINGQSYLYSMVYDSTRIDTIRLNLTQKGDRLTYQGQVRNNKRNPQFIFNALIDGTVHQHGALVGLRFFDQHDKMGLRLGVTAEMESDGIRFKLLPERPTIGYKEFNLNKDNFLFMGRNKRLQAKVDLIADDKTGIKLYTENQDSTMLQDITLSVNSFDLGELTSVIPYLPRITGKLNGDYHILQDKNENISVASDMAVRQMTYEGSPIGNISTELVYLMKEDDTHAVEARLMLDDEEFGLLSGIYKSQGEGFIDANFTMTRLPLSLVNGFVPDQLVGLEGYGEGSVTIRGTTTHPEVNGEMYVDSAYLVSIPYGIRMRFDNDPVRIVGSKLMLENFGLYSSNNDLLNLMGNIDFSDTEHIMMDMRMRANNFLLINSKRQAKSVAWGKAYVNFMSRLQGPLEALNMRGRLDVLGSTDMTYMLLDSPLSTDNRLDELVKFTDFSDSTTTVVTRPTPSGLNVDLTINVSQGAHVVCALNVDESNYVDLMGGGDLRMKYNAEGINLTGRYTLSSGEMKYSLPVIPLKTFTVKEGSYVEFTGDPMNPKLNITATERTKANVTNESGGTRSVLFDCGVIITKTLNDMGLEFIIEAPEDQTVNGELTTMSKEERGKMAVAMLTTGMYLADTNTSAFSMNSALSSFLQSEINTIAGSALKTLDLSLGIDNTTDASGAMHTDYSFKFAKRFFNNRLRIELGGKVSSGASDAMGGQNQSFFDNVTMEYRLNQDATKNLKLFYSQNVYDWLEGYTGEYGIGFVWRKKLNSLLDVFNFRKKEQPLLMPRTTTPRDTIRQESVRPINTERHAQ</sequence>
<gene>
    <name evidence="8" type="ORF">SAMN05216462_2826</name>
</gene>
<dbReference type="PANTHER" id="PTHR36985:SF1">
    <property type="entry name" value="TRANSLOCATION AND ASSEMBLY MODULE SUBUNIT TAMB"/>
    <property type="match status" value="1"/>
</dbReference>
<evidence type="ECO:0000259" key="7">
    <source>
        <dbReference type="Pfam" id="PF04357"/>
    </source>
</evidence>
<dbReference type="InterPro" id="IPR007452">
    <property type="entry name" value="TamB_C"/>
</dbReference>
<dbReference type="Pfam" id="PF04357">
    <property type="entry name" value="TamB"/>
    <property type="match status" value="1"/>
</dbReference>
<feature type="transmembrane region" description="Helical" evidence="6">
    <location>
        <begin position="7"/>
        <end position="28"/>
    </location>
</feature>
<dbReference type="EMBL" id="FNRF01000005">
    <property type="protein sequence ID" value="SEA84372.1"/>
    <property type="molecule type" value="Genomic_DNA"/>
</dbReference>
<feature type="domain" description="Translocation and assembly module TamB C-terminal" evidence="7">
    <location>
        <begin position="1113"/>
        <end position="1516"/>
    </location>
</feature>
<feature type="compositionally biased region" description="Basic and acidic residues" evidence="5">
    <location>
        <begin position="1555"/>
        <end position="1572"/>
    </location>
</feature>
<protein>
    <recommendedName>
        <fullName evidence="7">Translocation and assembly module TamB C-terminal domain-containing protein</fullName>
    </recommendedName>
</protein>
<evidence type="ECO:0000256" key="4">
    <source>
        <dbReference type="ARBA" id="ARBA00023136"/>
    </source>
</evidence>
<organism evidence="8 9">
    <name type="scientific">Xylanibacter ruminicola</name>
    <name type="common">Prevotella ruminicola</name>
    <dbReference type="NCBI Taxonomy" id="839"/>
    <lineage>
        <taxon>Bacteria</taxon>
        <taxon>Pseudomonadati</taxon>
        <taxon>Bacteroidota</taxon>
        <taxon>Bacteroidia</taxon>
        <taxon>Bacteroidales</taxon>
        <taxon>Prevotellaceae</taxon>
        <taxon>Xylanibacter</taxon>
    </lineage>
</organism>
<dbReference type="PANTHER" id="PTHR36985">
    <property type="entry name" value="TRANSLOCATION AND ASSEMBLY MODULE SUBUNIT TAMB"/>
    <property type="match status" value="1"/>
</dbReference>
<evidence type="ECO:0000256" key="6">
    <source>
        <dbReference type="SAM" id="Phobius"/>
    </source>
</evidence>
<keyword evidence="2 6" id="KW-0812">Transmembrane</keyword>
<comment type="subcellular location">
    <subcellularLocation>
        <location evidence="1">Membrane</location>
        <topology evidence="1">Single-pass membrane protein</topology>
    </subcellularLocation>
</comment>
<evidence type="ECO:0000313" key="8">
    <source>
        <dbReference type="EMBL" id="SEA84372.1"/>
    </source>
</evidence>
<dbReference type="RefSeq" id="WP_074762045.1">
    <property type="nucleotide sequence ID" value="NZ_FNRF01000005.1"/>
</dbReference>
<accession>A0A1H4EJE8</accession>